<keyword evidence="3" id="KW-1003">Cell membrane</keyword>
<evidence type="ECO:0000256" key="3">
    <source>
        <dbReference type="ARBA" id="ARBA00022475"/>
    </source>
</evidence>
<dbReference type="PANTHER" id="PTHR23513:SF11">
    <property type="entry name" value="STAPHYLOFERRIN A TRANSPORTER"/>
    <property type="match status" value="1"/>
</dbReference>
<sequence length="426" mass="44182">MGAIDEDETDEPVRATSSSPSWRDRTFAALAGVNYRRFFVGQAVSLSGTWMQSVAIAWVILQLTHSATWLGLAIALQTLPVLLLGPYAGVLVDRLDKRRLLIGTQIAGATQALALALLTVMGAMSMGWIILLSIGLGLINAFDNPARQAFMREMVSAAVVRNAVSLNAVLVNVARAVGPAVAGIVIATAGVGECFVINAASFCAAIIAYSSMDRTKLRPTEPVPRGPGQLRDGLRYVRHNHELLIPLLMMVLIGTLTYEFQVVLPAFAFTTFNGGAGSLGLVTAAMGVGAIGGGLVSAGRHSSGIPTMVMAAATFGATMLVTSICPNLEVAAISLVAVGAASIWFLSAGNTALQLAASPEMRGRVMALWTVAFIGSTPIGGPIVGLVAEHAGPRWALLLGAAAAFVAAGLGFRVNRRRSGATASHP</sequence>
<feature type="transmembrane region" description="Helical" evidence="8">
    <location>
        <begin position="126"/>
        <end position="142"/>
    </location>
</feature>
<feature type="region of interest" description="Disordered" evidence="7">
    <location>
        <begin position="1"/>
        <end position="20"/>
    </location>
</feature>
<keyword evidence="4 8" id="KW-0812">Transmembrane</keyword>
<feature type="transmembrane region" description="Helical" evidence="8">
    <location>
        <begin position="38"/>
        <end position="61"/>
    </location>
</feature>
<accession>A0A6J7D6Z5</accession>
<feature type="transmembrane region" description="Helical" evidence="8">
    <location>
        <begin position="365"/>
        <end position="388"/>
    </location>
</feature>
<keyword evidence="6 8" id="KW-0472">Membrane</keyword>
<dbReference type="InterPro" id="IPR036259">
    <property type="entry name" value="MFS_trans_sf"/>
</dbReference>
<keyword evidence="5 8" id="KW-1133">Transmembrane helix</keyword>
<feature type="transmembrane region" description="Helical" evidence="8">
    <location>
        <begin position="243"/>
        <end position="264"/>
    </location>
</feature>
<organism evidence="9">
    <name type="scientific">freshwater metagenome</name>
    <dbReference type="NCBI Taxonomy" id="449393"/>
    <lineage>
        <taxon>unclassified sequences</taxon>
        <taxon>metagenomes</taxon>
        <taxon>ecological metagenomes</taxon>
    </lineage>
</organism>
<dbReference type="EMBL" id="CAFBLS010000032">
    <property type="protein sequence ID" value="CAB4864744.1"/>
    <property type="molecule type" value="Genomic_DNA"/>
</dbReference>
<feature type="transmembrane region" description="Helical" evidence="8">
    <location>
        <begin position="154"/>
        <end position="174"/>
    </location>
</feature>
<feature type="transmembrane region" description="Helical" evidence="8">
    <location>
        <begin position="330"/>
        <end position="353"/>
    </location>
</feature>
<evidence type="ECO:0000256" key="1">
    <source>
        <dbReference type="ARBA" id="ARBA00004651"/>
    </source>
</evidence>
<feature type="transmembrane region" description="Helical" evidence="8">
    <location>
        <begin position="100"/>
        <end position="120"/>
    </location>
</feature>
<feature type="transmembrane region" description="Helical" evidence="8">
    <location>
        <begin position="276"/>
        <end position="298"/>
    </location>
</feature>
<dbReference type="Pfam" id="PF05977">
    <property type="entry name" value="MFS_3"/>
    <property type="match status" value="1"/>
</dbReference>
<evidence type="ECO:0000256" key="2">
    <source>
        <dbReference type="ARBA" id="ARBA00022448"/>
    </source>
</evidence>
<comment type="subcellular location">
    <subcellularLocation>
        <location evidence="1">Cell membrane</location>
        <topology evidence="1">Multi-pass membrane protein</topology>
    </subcellularLocation>
</comment>
<name>A0A6J7D6Z5_9ZZZZ</name>
<evidence type="ECO:0000256" key="6">
    <source>
        <dbReference type="ARBA" id="ARBA00023136"/>
    </source>
</evidence>
<dbReference type="Gene3D" id="1.20.1250.20">
    <property type="entry name" value="MFS general substrate transporter like domains"/>
    <property type="match status" value="1"/>
</dbReference>
<feature type="transmembrane region" description="Helical" evidence="8">
    <location>
        <begin position="305"/>
        <end position="324"/>
    </location>
</feature>
<dbReference type="CDD" id="cd06173">
    <property type="entry name" value="MFS_MefA_like"/>
    <property type="match status" value="1"/>
</dbReference>
<evidence type="ECO:0000313" key="9">
    <source>
        <dbReference type="EMBL" id="CAB4864744.1"/>
    </source>
</evidence>
<proteinExistence type="predicted"/>
<feature type="transmembrane region" description="Helical" evidence="8">
    <location>
        <begin position="67"/>
        <end position="88"/>
    </location>
</feature>
<reference evidence="9" key="1">
    <citation type="submission" date="2020-05" db="EMBL/GenBank/DDBJ databases">
        <authorList>
            <person name="Chiriac C."/>
            <person name="Salcher M."/>
            <person name="Ghai R."/>
            <person name="Kavagutti S V."/>
        </authorList>
    </citation>
    <scope>NUCLEOTIDE SEQUENCE</scope>
</reference>
<feature type="transmembrane region" description="Helical" evidence="8">
    <location>
        <begin position="180"/>
        <end position="209"/>
    </location>
</feature>
<protein>
    <submittedName>
        <fullName evidence="9">Unannotated protein</fullName>
    </submittedName>
</protein>
<evidence type="ECO:0000256" key="5">
    <source>
        <dbReference type="ARBA" id="ARBA00022989"/>
    </source>
</evidence>
<dbReference type="GO" id="GO:0005886">
    <property type="term" value="C:plasma membrane"/>
    <property type="evidence" value="ECO:0007669"/>
    <property type="project" value="UniProtKB-SubCell"/>
</dbReference>
<dbReference type="SUPFAM" id="SSF103473">
    <property type="entry name" value="MFS general substrate transporter"/>
    <property type="match status" value="1"/>
</dbReference>
<evidence type="ECO:0000256" key="8">
    <source>
        <dbReference type="SAM" id="Phobius"/>
    </source>
</evidence>
<feature type="transmembrane region" description="Helical" evidence="8">
    <location>
        <begin position="394"/>
        <end position="412"/>
    </location>
</feature>
<dbReference type="PANTHER" id="PTHR23513">
    <property type="entry name" value="INTEGRAL MEMBRANE EFFLUX PROTEIN-RELATED"/>
    <property type="match status" value="1"/>
</dbReference>
<dbReference type="AlphaFoldDB" id="A0A6J7D6Z5"/>
<evidence type="ECO:0000256" key="4">
    <source>
        <dbReference type="ARBA" id="ARBA00022692"/>
    </source>
</evidence>
<keyword evidence="2" id="KW-0813">Transport</keyword>
<dbReference type="InterPro" id="IPR010290">
    <property type="entry name" value="TM_effector"/>
</dbReference>
<evidence type="ECO:0000256" key="7">
    <source>
        <dbReference type="SAM" id="MobiDB-lite"/>
    </source>
</evidence>
<feature type="compositionally biased region" description="Acidic residues" evidence="7">
    <location>
        <begin position="1"/>
        <end position="10"/>
    </location>
</feature>
<gene>
    <name evidence="9" type="ORF">UFOPK3402_00397</name>
</gene>